<evidence type="ECO:0000256" key="9">
    <source>
        <dbReference type="SAM" id="Phobius"/>
    </source>
</evidence>
<organism evidence="12 13">
    <name type="scientific">Hoeflea marina</name>
    <dbReference type="NCBI Taxonomy" id="274592"/>
    <lineage>
        <taxon>Bacteria</taxon>
        <taxon>Pseudomonadati</taxon>
        <taxon>Pseudomonadota</taxon>
        <taxon>Alphaproteobacteria</taxon>
        <taxon>Hyphomicrobiales</taxon>
        <taxon>Rhizobiaceae</taxon>
        <taxon>Hoeflea</taxon>
    </lineage>
</organism>
<evidence type="ECO:0000256" key="6">
    <source>
        <dbReference type="ARBA" id="ARBA00022840"/>
    </source>
</evidence>
<keyword evidence="4 9" id="KW-0812">Transmembrane</keyword>
<keyword evidence="3" id="KW-1003">Cell membrane</keyword>
<dbReference type="SUPFAM" id="SSF52540">
    <property type="entry name" value="P-loop containing nucleoside triphosphate hydrolases"/>
    <property type="match status" value="1"/>
</dbReference>
<dbReference type="GO" id="GO:0016887">
    <property type="term" value="F:ATP hydrolysis activity"/>
    <property type="evidence" value="ECO:0007669"/>
    <property type="project" value="InterPro"/>
</dbReference>
<dbReference type="GO" id="GO:0015421">
    <property type="term" value="F:ABC-type oligopeptide transporter activity"/>
    <property type="evidence" value="ECO:0007669"/>
    <property type="project" value="TreeGrafter"/>
</dbReference>
<dbReference type="Pfam" id="PF00664">
    <property type="entry name" value="ABC_membrane"/>
    <property type="match status" value="1"/>
</dbReference>
<dbReference type="InterPro" id="IPR039421">
    <property type="entry name" value="Type_1_exporter"/>
</dbReference>
<comment type="caution">
    <text evidence="12">The sequence shown here is derived from an EMBL/GenBank/DDBJ whole genome shotgun (WGS) entry which is preliminary data.</text>
</comment>
<dbReference type="InterPro" id="IPR011527">
    <property type="entry name" value="ABC1_TM_dom"/>
</dbReference>
<keyword evidence="5" id="KW-0547">Nucleotide-binding</keyword>
<dbReference type="OrthoDB" id="9787557at2"/>
<proteinExistence type="predicted"/>
<dbReference type="RefSeq" id="WP_110030605.1">
    <property type="nucleotide sequence ID" value="NZ_QGTR01000001.1"/>
</dbReference>
<dbReference type="SUPFAM" id="SSF90123">
    <property type="entry name" value="ABC transporter transmembrane region"/>
    <property type="match status" value="1"/>
</dbReference>
<dbReference type="InterPro" id="IPR017750">
    <property type="entry name" value="ATPase_T1SS"/>
</dbReference>
<name>A0A317PRP1_9HYPH</name>
<keyword evidence="6 12" id="KW-0067">ATP-binding</keyword>
<dbReference type="Gene3D" id="1.20.1560.10">
    <property type="entry name" value="ABC transporter type 1, transmembrane domain"/>
    <property type="match status" value="1"/>
</dbReference>
<dbReference type="InterPro" id="IPR003593">
    <property type="entry name" value="AAA+_ATPase"/>
</dbReference>
<reference evidence="12 13" key="1">
    <citation type="submission" date="2018-05" db="EMBL/GenBank/DDBJ databases">
        <title>Genomic Encyclopedia of Type Strains, Phase IV (KMG-IV): sequencing the most valuable type-strain genomes for metagenomic binning, comparative biology and taxonomic classification.</title>
        <authorList>
            <person name="Goeker M."/>
        </authorList>
    </citation>
    <scope>NUCLEOTIDE SEQUENCE [LARGE SCALE GENOMIC DNA]</scope>
    <source>
        <strain evidence="12 13">DSM 16791</strain>
    </source>
</reference>
<keyword evidence="13" id="KW-1185">Reference proteome</keyword>
<evidence type="ECO:0000256" key="4">
    <source>
        <dbReference type="ARBA" id="ARBA00022692"/>
    </source>
</evidence>
<dbReference type="InterPro" id="IPR003439">
    <property type="entry name" value="ABC_transporter-like_ATP-bd"/>
</dbReference>
<dbReference type="FunFam" id="3.40.50.300:FF:000299">
    <property type="entry name" value="ABC transporter ATP-binding protein/permease"/>
    <property type="match status" value="1"/>
</dbReference>
<keyword evidence="7 9" id="KW-1133">Transmembrane helix</keyword>
<feature type="transmembrane region" description="Helical" evidence="9">
    <location>
        <begin position="188"/>
        <end position="209"/>
    </location>
</feature>
<evidence type="ECO:0000313" key="13">
    <source>
        <dbReference type="Proteomes" id="UP000246352"/>
    </source>
</evidence>
<accession>A0A317PRP1</accession>
<evidence type="ECO:0000256" key="5">
    <source>
        <dbReference type="ARBA" id="ARBA00022741"/>
    </source>
</evidence>
<evidence type="ECO:0000259" key="10">
    <source>
        <dbReference type="PROSITE" id="PS50893"/>
    </source>
</evidence>
<feature type="transmembrane region" description="Helical" evidence="9">
    <location>
        <begin position="264"/>
        <end position="286"/>
    </location>
</feature>
<evidence type="ECO:0000256" key="2">
    <source>
        <dbReference type="ARBA" id="ARBA00022448"/>
    </source>
</evidence>
<evidence type="ECO:0000313" key="12">
    <source>
        <dbReference type="EMBL" id="PWW04138.1"/>
    </source>
</evidence>
<feature type="domain" description="ABC transporter" evidence="10">
    <location>
        <begin position="470"/>
        <end position="703"/>
    </location>
</feature>
<dbReference type="Pfam" id="PF00005">
    <property type="entry name" value="ABC_tran"/>
    <property type="match status" value="1"/>
</dbReference>
<dbReference type="NCBIfam" id="TIGR03375">
    <property type="entry name" value="type_I_sec_LssB"/>
    <property type="match status" value="1"/>
</dbReference>
<feature type="transmembrane region" description="Helical" evidence="9">
    <location>
        <begin position="292"/>
        <end position="311"/>
    </location>
</feature>
<dbReference type="SMART" id="SM00382">
    <property type="entry name" value="AAA"/>
    <property type="match status" value="1"/>
</dbReference>
<dbReference type="InterPro" id="IPR036640">
    <property type="entry name" value="ABC1_TM_sf"/>
</dbReference>
<protein>
    <submittedName>
        <fullName evidence="12">ATP-binding cassette subfamily C protein LapB</fullName>
    </submittedName>
</protein>
<dbReference type="GO" id="GO:0005524">
    <property type="term" value="F:ATP binding"/>
    <property type="evidence" value="ECO:0007669"/>
    <property type="project" value="UniProtKB-KW"/>
</dbReference>
<dbReference type="Gene3D" id="3.40.50.300">
    <property type="entry name" value="P-loop containing nucleotide triphosphate hydrolases"/>
    <property type="match status" value="1"/>
</dbReference>
<evidence type="ECO:0000256" key="1">
    <source>
        <dbReference type="ARBA" id="ARBA00004651"/>
    </source>
</evidence>
<dbReference type="PANTHER" id="PTHR43394:SF1">
    <property type="entry name" value="ATP-BINDING CASSETTE SUB-FAMILY B MEMBER 10, MITOCHONDRIAL"/>
    <property type="match status" value="1"/>
</dbReference>
<dbReference type="GO" id="GO:0005886">
    <property type="term" value="C:plasma membrane"/>
    <property type="evidence" value="ECO:0007669"/>
    <property type="project" value="UniProtKB-SubCell"/>
</dbReference>
<comment type="subcellular location">
    <subcellularLocation>
        <location evidence="1">Cell membrane</location>
        <topology evidence="1">Multi-pass membrane protein</topology>
    </subcellularLocation>
</comment>
<dbReference type="AlphaFoldDB" id="A0A317PRP1"/>
<evidence type="ECO:0000259" key="11">
    <source>
        <dbReference type="PROSITE" id="PS50929"/>
    </source>
</evidence>
<keyword evidence="2" id="KW-0813">Transport</keyword>
<keyword evidence="8 9" id="KW-0472">Membrane</keyword>
<dbReference type="Proteomes" id="UP000246352">
    <property type="component" value="Unassembled WGS sequence"/>
</dbReference>
<evidence type="ECO:0000256" key="7">
    <source>
        <dbReference type="ARBA" id="ARBA00022989"/>
    </source>
</evidence>
<dbReference type="PROSITE" id="PS50893">
    <property type="entry name" value="ABC_TRANSPORTER_2"/>
    <property type="match status" value="1"/>
</dbReference>
<dbReference type="EMBL" id="QGTR01000001">
    <property type="protein sequence ID" value="PWW04138.1"/>
    <property type="molecule type" value="Genomic_DNA"/>
</dbReference>
<feature type="transmembrane region" description="Helical" evidence="9">
    <location>
        <begin position="155"/>
        <end position="176"/>
    </location>
</feature>
<dbReference type="PROSITE" id="PS50929">
    <property type="entry name" value="ABC_TM1F"/>
    <property type="match status" value="1"/>
</dbReference>
<dbReference type="CDD" id="cd18587">
    <property type="entry name" value="ABC_6TM_LapB_like"/>
    <property type="match status" value="1"/>
</dbReference>
<evidence type="ECO:0000256" key="3">
    <source>
        <dbReference type="ARBA" id="ARBA00022475"/>
    </source>
</evidence>
<dbReference type="InterPro" id="IPR027417">
    <property type="entry name" value="P-loop_NTPase"/>
</dbReference>
<evidence type="ECO:0000256" key="8">
    <source>
        <dbReference type="ARBA" id="ARBA00023136"/>
    </source>
</evidence>
<sequence>MNFREAFRQISLAFERSGSDSVLFASMPPDDLVEPGIEVLETLARRHGLHVVEGRARDLVRGNVQLPGILHLGGGGYAVIVDETEAGELVCIDAGQAGGRAVFDPGLIGDREHAAFWSFEKIYLNDAADIGLASSGRIETPHWLSSAVRPFWRSYVKLGLGALFINLLALASPLFVMNVYDRVLPNAAISTLWVLATGVMIAFVMDFLLKTARAALIDYTGRKIDLKLAMKIFEKVMSTSLSARAMSTGEYASRVTQYEFVREFFTSSTIATLIDTAFIFVFVLAIFAIAGWLSLVPLAAVIIVIAIGLIAQQMISRRVAAAANESALRQALLVETIATGETIKSLRAEGAMLKRWRELCINSSNTSERIKSVSSMASNATQLVQQVVTVAIIVFGAYLFDQGLVTTGAIIASVTLSGRAVAPLGQLAMTLARMRQAMLSLKILDRIMDQPEDTPTATGFVNRTIASGDVRFEQVVFRYPNSDQNALDGVSFSIRAGERVGIIGRIGSGKTTLGRLLSRLYVAAEGKILFEGVDVSQFHPAEVRAAVAFAGQSSDLFSGSLKDNLLMAAPRASDEDLIAVSRLTGIDRFVTRHPRGFDMPVGENGCNLSSGQKQSVAIARLLLCKPKIVFLDEPSGAMDLASERQLIQSLRDVFDRETTVIISTHRHSMLELVERLIVIDNGRVIADGPRDRVIQALQQKAVA</sequence>
<feature type="domain" description="ABC transmembrane type-1" evidence="11">
    <location>
        <begin position="160"/>
        <end position="436"/>
    </location>
</feature>
<dbReference type="PANTHER" id="PTHR43394">
    <property type="entry name" value="ATP-DEPENDENT PERMEASE MDL1, MITOCHONDRIAL"/>
    <property type="match status" value="1"/>
</dbReference>
<gene>
    <name evidence="12" type="ORF">DFR52_101829</name>
</gene>